<proteinExistence type="predicted"/>
<evidence type="ECO:0000313" key="4">
    <source>
        <dbReference type="Proteomes" id="UP000253908"/>
    </source>
</evidence>
<dbReference type="InterPro" id="IPR049647">
    <property type="entry name" value="GvpQ-like"/>
</dbReference>
<evidence type="ECO:0000313" key="3">
    <source>
        <dbReference type="EMBL" id="AXI07815.1"/>
    </source>
</evidence>
<keyword evidence="4" id="KW-1185">Reference proteome</keyword>
<evidence type="ECO:0000256" key="1">
    <source>
        <dbReference type="SAM" id="MobiDB-lite"/>
    </source>
</evidence>
<gene>
    <name evidence="3" type="ORF">CUC15_01935</name>
</gene>
<dbReference type="AlphaFoldDB" id="A0A345PCT5"/>
<dbReference type="Proteomes" id="UP000253908">
    <property type="component" value="Chromosome"/>
</dbReference>
<dbReference type="OrthoDB" id="2966464at2"/>
<feature type="compositionally biased region" description="Basic residues" evidence="1">
    <location>
        <begin position="177"/>
        <end position="189"/>
    </location>
</feature>
<feature type="compositionally biased region" description="Low complexity" evidence="1">
    <location>
        <begin position="165"/>
        <end position="176"/>
    </location>
</feature>
<evidence type="ECO:0000256" key="2">
    <source>
        <dbReference type="SAM" id="Phobius"/>
    </source>
</evidence>
<keyword evidence="2" id="KW-0472">Membrane</keyword>
<reference evidence="4" key="1">
    <citation type="submission" date="2017-11" db="EMBL/GenBank/DDBJ databases">
        <authorList>
            <person name="Zhu W."/>
        </authorList>
    </citation>
    <scope>NUCLEOTIDE SEQUENCE [LARGE SCALE GENOMIC DNA]</scope>
    <source>
        <strain evidence="4">160</strain>
    </source>
</reference>
<accession>A0A345PCT5</accession>
<protein>
    <submittedName>
        <fullName evidence="3">Gas vesicle protein GvpQ</fullName>
    </submittedName>
</protein>
<dbReference type="NCBIfam" id="NF041670">
    <property type="entry name" value="GvpQ"/>
    <property type="match status" value="1"/>
</dbReference>
<sequence length="189" mass="20920">MEAPKKIIEKPSVQASFIAGGITFLATTAPLLFPKVRKGISHAVPKVKKIIKRADNPTEMKQAVKSEFKEEMTEQFRNKLTEGIQSKANEAAEKLKKKKDENAKKVHANAEKAEDKMQHALLHVKKKVAGAKETGQEFQNKLNKRKTSDTGVRSANHIKGVSHVKSAASIKSSTKIKGPRSIKHHSNVR</sequence>
<feature type="region of interest" description="Disordered" evidence="1">
    <location>
        <begin position="130"/>
        <end position="189"/>
    </location>
</feature>
<dbReference type="EMBL" id="CP024848">
    <property type="protein sequence ID" value="AXI07815.1"/>
    <property type="molecule type" value="Genomic_DNA"/>
</dbReference>
<dbReference type="KEGG" id="ocn:CUC15_01935"/>
<name>A0A345PCT5_9BACI</name>
<feature type="transmembrane region" description="Helical" evidence="2">
    <location>
        <begin position="12"/>
        <end position="33"/>
    </location>
</feature>
<organism evidence="3 4">
    <name type="scientific">Oceanobacillus zhaokaii</name>
    <dbReference type="NCBI Taxonomy" id="2052660"/>
    <lineage>
        <taxon>Bacteria</taxon>
        <taxon>Bacillati</taxon>
        <taxon>Bacillota</taxon>
        <taxon>Bacilli</taxon>
        <taxon>Bacillales</taxon>
        <taxon>Bacillaceae</taxon>
        <taxon>Oceanobacillus</taxon>
    </lineage>
</organism>
<keyword evidence="2" id="KW-1133">Transmembrane helix</keyword>
<dbReference type="RefSeq" id="WP_114915109.1">
    <property type="nucleotide sequence ID" value="NZ_CP024848.1"/>
</dbReference>
<keyword evidence="2" id="KW-0812">Transmembrane</keyword>
<feature type="region of interest" description="Disordered" evidence="1">
    <location>
        <begin position="93"/>
        <end position="115"/>
    </location>
</feature>